<reference evidence="3" key="2">
    <citation type="submission" date="2020-05" db="UniProtKB">
        <authorList>
            <consortium name="EnsemblMetazoa"/>
        </authorList>
    </citation>
    <scope>IDENTIFICATION</scope>
    <source>
        <strain evidence="3">LVP_AGWG</strain>
    </source>
</reference>
<feature type="coiled-coil region" evidence="1">
    <location>
        <begin position="783"/>
        <end position="852"/>
    </location>
</feature>
<protein>
    <submittedName>
        <fullName evidence="3">Uncharacterized protein</fullName>
    </submittedName>
</protein>
<keyword evidence="4" id="KW-1185">Reference proteome</keyword>
<evidence type="ECO:0000313" key="3">
    <source>
        <dbReference type="EnsemblMetazoa" id="AAEL007180-PF"/>
    </source>
</evidence>
<name>A0A6I8TDS9_AEDAE</name>
<dbReference type="Proteomes" id="UP000008820">
    <property type="component" value="Chromosome 2"/>
</dbReference>
<feature type="coiled-coil region" evidence="1">
    <location>
        <begin position="264"/>
        <end position="374"/>
    </location>
</feature>
<proteinExistence type="predicted"/>
<dbReference type="Gene3D" id="1.10.287.1490">
    <property type="match status" value="1"/>
</dbReference>
<evidence type="ECO:0000256" key="1">
    <source>
        <dbReference type="SAM" id="Coils"/>
    </source>
</evidence>
<sequence length="1416" mass="163957">MDSGLGSSSVEDVALAESPAVVPEQEQQQQQRLSCCQTAEGGDCAKCGETRSLDVGLVEELNSVFERRLRIVEEHGNDSHFKIELYEDWVKQLRLVNLDLVGAIKEMQDTCRDRLELMRANYKKNLARLGPQTLQRLENDRSSLVEVIRRACSTGKWDMSGIKLYDITLDQLFGEKADVGGQAPTGTVSSEVPTISVNLEVSSNCQLENPQMDDLQRQLEMKERQIKHLEQLLQEHLPSLGSSANETDPDLRFEGCDIANQPLLQKLRQMIERKDQEIKSLKDKIEEMDIFSQFDSDVSKSLSEFKLEDSDASNRKLLQQLQNLSRVKSEQLDTVVEENEKLRRENGELKSKFNQQSNRDNESLINEIKDHYDKNCRLQQKLNDVERLLRDATSAVTHRKKVIDTLRRDNAELKKSLTISSDPILLRSVSNPSMDTVSTCSSESVTSFGSVRSDSSSNTITSKSHPDRLSSVGTEPPETDQLQRLRAELGTVSEQLRKFQQTKQAQDDIIAEQNARFDATESELKVLRKDYENNQRKLFHMQTEIKRLITEINNNLKEHPKLPSSIEKFITQPELYDTNLGRAQETLVLDLLKQYLDAIVKRYNIITKERHDLCRVVDDAKQQINDLQQEKEHCDYQIAQLTSELRAASSQVSVDTDEKETSIDSDIMPVDNDILQANETLSAQRMRMQTVLRDISAEIAYLIGKNLSSDSISTLSELDATPLHLLIVDLKKEIESKDQVLAGRQRYIDQLEQDVLVHQKELHRLKLCQERVDADRIGCEKRITNLQRALQDHDGTISALKEQNVELQQHLEDMKDTLQTYKESIRRLGDEKANLEEECKNQLITISNLRTALEETKRNGSSSVANLQEVIESLHSEVTLLGEQLNQSFRENLSKDNELDHYRDSNLHLRCQITDLTRDLNDLKDIAMLVDVRRELEEQKQRHLTQIKNEMNGLQSQMVELKNEIDSRQRDCSYLTYFRDKCAELTFGLNIQEMEHQQELQRMRSDIEALSAQLVDSNETSIQHEQLVRESNSLQNTILELSNQNEILQKAILSYQDEVEQLQQELSASKFQIGKLKGQNSNLEQSLFDKEQMIDRLRQSLQEVRENLVAKSQIAQTMEAKNASLSQAWEKYREDSTAREKKLAEELNTIKRNSQKQRNQLQQCEHQLAWHREELEKLRGKAEILLKERDTLRQDTEDLGNKLSSFAGEKSALCEVLKKLQDDLSLKTGRLAEVEDNYRKLNHAYQNLKTYNEDLTKQYQTARKHLENYKELVEFKRQTINTVKLARKCAEESRQRERDYEQKVADQKRIIGHLEEDRVKLMEKMQDYHRDSLILNRRLEHYQQAYDDSRSSLSTSLHQTFYPSEANKLIRSSSDPNCKESDELLRRLQYTKDRIHRTREFWYQGIKEILPPRDGS</sequence>
<feature type="coiled-coil region" evidence="1">
    <location>
        <begin position="482"/>
        <end position="537"/>
    </location>
</feature>
<organism evidence="3 4">
    <name type="scientific">Aedes aegypti</name>
    <name type="common">Yellowfever mosquito</name>
    <name type="synonym">Culex aegypti</name>
    <dbReference type="NCBI Taxonomy" id="7159"/>
    <lineage>
        <taxon>Eukaryota</taxon>
        <taxon>Metazoa</taxon>
        <taxon>Ecdysozoa</taxon>
        <taxon>Arthropoda</taxon>
        <taxon>Hexapoda</taxon>
        <taxon>Insecta</taxon>
        <taxon>Pterygota</taxon>
        <taxon>Neoptera</taxon>
        <taxon>Endopterygota</taxon>
        <taxon>Diptera</taxon>
        <taxon>Nematocera</taxon>
        <taxon>Culicoidea</taxon>
        <taxon>Culicidae</taxon>
        <taxon>Culicinae</taxon>
        <taxon>Aedini</taxon>
        <taxon>Aedes</taxon>
        <taxon>Stegomyia</taxon>
    </lineage>
</organism>
<dbReference type="PANTHER" id="PTHR45615">
    <property type="entry name" value="MYOSIN HEAVY CHAIN, NON-MUSCLE"/>
    <property type="match status" value="1"/>
</dbReference>
<gene>
    <name evidence="3" type="primary">5568871</name>
</gene>
<dbReference type="OrthoDB" id="6350415at2759"/>
<evidence type="ECO:0000256" key="2">
    <source>
        <dbReference type="SAM" id="MobiDB-lite"/>
    </source>
</evidence>
<feature type="compositionally biased region" description="Low complexity" evidence="2">
    <location>
        <begin position="443"/>
        <end position="463"/>
    </location>
</feature>
<keyword evidence="1" id="KW-0175">Coiled coil</keyword>
<dbReference type="EnsemblMetazoa" id="AAEL007180-RF">
    <property type="protein sequence ID" value="AAEL007180-PF"/>
    <property type="gene ID" value="AAEL007180"/>
</dbReference>
<feature type="region of interest" description="Disordered" evidence="2">
    <location>
        <begin position="1"/>
        <end position="25"/>
    </location>
</feature>
<feature type="coiled-coil region" evidence="1">
    <location>
        <begin position="933"/>
        <end position="1272"/>
    </location>
</feature>
<accession>A0A6I8TDS9</accession>
<feature type="compositionally biased region" description="Polar residues" evidence="2">
    <location>
        <begin position="1"/>
        <end position="10"/>
    </location>
</feature>
<evidence type="ECO:0000313" key="4">
    <source>
        <dbReference type="Proteomes" id="UP000008820"/>
    </source>
</evidence>
<dbReference type="PANTHER" id="PTHR45615:SF80">
    <property type="entry name" value="GRIP DOMAIN-CONTAINING PROTEIN"/>
    <property type="match status" value="1"/>
</dbReference>
<reference evidence="3 4" key="1">
    <citation type="submission" date="2017-06" db="EMBL/GenBank/DDBJ databases">
        <title>Aedes aegypti genome working group (AGWG) sequencing and assembly.</title>
        <authorList>
            <consortium name="Aedes aegypti Genome Working Group (AGWG)"/>
            <person name="Matthews B.J."/>
        </authorList>
    </citation>
    <scope>NUCLEOTIDE SEQUENCE [LARGE SCALE GENOMIC DNA]</scope>
    <source>
        <strain evidence="3 4">LVP_AGWG</strain>
    </source>
</reference>
<feature type="region of interest" description="Disordered" evidence="2">
    <location>
        <begin position="443"/>
        <end position="478"/>
    </location>
</feature>
<feature type="coiled-coil region" evidence="1">
    <location>
        <begin position="610"/>
        <end position="644"/>
    </location>
</feature>